<dbReference type="OrthoDB" id="2143914at2759"/>
<organism evidence="9 10">
    <name type="scientific">Striga hermonthica</name>
    <name type="common">Purple witchweed</name>
    <name type="synonym">Buchnera hermonthica</name>
    <dbReference type="NCBI Taxonomy" id="68872"/>
    <lineage>
        <taxon>Eukaryota</taxon>
        <taxon>Viridiplantae</taxon>
        <taxon>Streptophyta</taxon>
        <taxon>Embryophyta</taxon>
        <taxon>Tracheophyta</taxon>
        <taxon>Spermatophyta</taxon>
        <taxon>Magnoliopsida</taxon>
        <taxon>eudicotyledons</taxon>
        <taxon>Gunneridae</taxon>
        <taxon>Pentapetalae</taxon>
        <taxon>asterids</taxon>
        <taxon>lamiids</taxon>
        <taxon>Lamiales</taxon>
        <taxon>Orobanchaceae</taxon>
        <taxon>Buchnereae</taxon>
        <taxon>Striga</taxon>
    </lineage>
</organism>
<dbReference type="InterPro" id="IPR001005">
    <property type="entry name" value="SANT/Myb"/>
</dbReference>
<evidence type="ECO:0000259" key="7">
    <source>
        <dbReference type="PROSITE" id="PS50090"/>
    </source>
</evidence>
<keyword evidence="4" id="KW-0238">DNA-binding</keyword>
<dbReference type="CDD" id="cd00167">
    <property type="entry name" value="SANT"/>
    <property type="match status" value="1"/>
</dbReference>
<comment type="caution">
    <text evidence="9">The sequence shown here is derived from an EMBL/GenBank/DDBJ whole genome shotgun (WGS) entry which is preliminary data.</text>
</comment>
<name>A0A9N7N5P5_STRHE</name>
<evidence type="ECO:0000256" key="1">
    <source>
        <dbReference type="ARBA" id="ARBA00004123"/>
    </source>
</evidence>
<dbReference type="SMART" id="SM00717">
    <property type="entry name" value="SANT"/>
    <property type="match status" value="1"/>
</dbReference>
<gene>
    <name evidence="9" type="ORF">SHERM_20509</name>
</gene>
<evidence type="ECO:0000259" key="8">
    <source>
        <dbReference type="PROSITE" id="PS51294"/>
    </source>
</evidence>
<dbReference type="GO" id="GO:0005634">
    <property type="term" value="C:nucleus"/>
    <property type="evidence" value="ECO:0007669"/>
    <property type="project" value="UniProtKB-SubCell"/>
</dbReference>
<feature type="domain" description="HTH myb-type" evidence="8">
    <location>
        <begin position="28"/>
        <end position="82"/>
    </location>
</feature>
<evidence type="ECO:0000256" key="4">
    <source>
        <dbReference type="ARBA" id="ARBA00023125"/>
    </source>
</evidence>
<dbReference type="InterPro" id="IPR044676">
    <property type="entry name" value="EOBI/EOBII-like_plant"/>
</dbReference>
<dbReference type="Proteomes" id="UP001153555">
    <property type="component" value="Unassembled WGS sequence"/>
</dbReference>
<keyword evidence="2" id="KW-0677">Repeat</keyword>
<dbReference type="FunFam" id="1.10.10.60:FF:000517">
    <property type="entry name" value="MYB-related transcription factor"/>
    <property type="match status" value="1"/>
</dbReference>
<keyword evidence="3" id="KW-0805">Transcription regulation</keyword>
<evidence type="ECO:0000256" key="5">
    <source>
        <dbReference type="ARBA" id="ARBA00023163"/>
    </source>
</evidence>
<dbReference type="InterPro" id="IPR017930">
    <property type="entry name" value="Myb_dom"/>
</dbReference>
<dbReference type="EMBL" id="CACSLK010024540">
    <property type="protein sequence ID" value="CAA0823347.1"/>
    <property type="molecule type" value="Genomic_DNA"/>
</dbReference>
<comment type="subcellular location">
    <subcellularLocation>
        <location evidence="1">Nucleus</location>
    </subcellularLocation>
</comment>
<dbReference type="Gene3D" id="1.10.10.60">
    <property type="entry name" value="Homeodomain-like"/>
    <property type="match status" value="2"/>
</dbReference>
<sequence>MERWGVCEAAGLNRCGKSCRLRWVNYLRPGLKKGQLTPQEEGIIMELHALWGNRWSTIARYLPGRTDNEIKNYWRTHFKKTNKPSYHGTNQERKSSLKLKQLQQQTDDHSTYINNKFAKNTNPTEVPYSCSVDIFNHQMLPIQDSKSWSDSIPVDFDLWGGLWDTDDPNGCSKIEVQNPANYYCQGDHIVPHDVQNLIGGYMP</sequence>
<evidence type="ECO:0000256" key="2">
    <source>
        <dbReference type="ARBA" id="ARBA00022737"/>
    </source>
</evidence>
<dbReference type="SUPFAM" id="SSF46689">
    <property type="entry name" value="Homeodomain-like"/>
    <property type="match status" value="1"/>
</dbReference>
<dbReference type="PANTHER" id="PTHR45675:SF17">
    <property type="entry name" value="MYB TRANSCRIPTION FACTOR"/>
    <property type="match status" value="1"/>
</dbReference>
<dbReference type="InterPro" id="IPR009057">
    <property type="entry name" value="Homeodomain-like_sf"/>
</dbReference>
<evidence type="ECO:0000313" key="9">
    <source>
        <dbReference type="EMBL" id="CAA0823347.1"/>
    </source>
</evidence>
<evidence type="ECO:0000313" key="10">
    <source>
        <dbReference type="Proteomes" id="UP001153555"/>
    </source>
</evidence>
<proteinExistence type="predicted"/>
<protein>
    <submittedName>
        <fullName evidence="9">Myb domain protein 121</fullName>
    </submittedName>
</protein>
<dbReference type="PROSITE" id="PS50090">
    <property type="entry name" value="MYB_LIKE"/>
    <property type="match status" value="1"/>
</dbReference>
<evidence type="ECO:0000256" key="3">
    <source>
        <dbReference type="ARBA" id="ARBA00023015"/>
    </source>
</evidence>
<keyword evidence="5" id="KW-0804">Transcription</keyword>
<keyword evidence="6" id="KW-0539">Nucleus</keyword>
<dbReference type="PANTHER" id="PTHR45675">
    <property type="entry name" value="MYB TRANSCRIPTION FACTOR-RELATED-RELATED"/>
    <property type="match status" value="1"/>
</dbReference>
<dbReference type="Pfam" id="PF00249">
    <property type="entry name" value="Myb_DNA-binding"/>
    <property type="match status" value="1"/>
</dbReference>
<dbReference type="GO" id="GO:0003700">
    <property type="term" value="F:DNA-binding transcription factor activity"/>
    <property type="evidence" value="ECO:0007669"/>
    <property type="project" value="InterPro"/>
</dbReference>
<feature type="domain" description="Myb-like" evidence="7">
    <location>
        <begin position="28"/>
        <end position="78"/>
    </location>
</feature>
<dbReference type="AlphaFoldDB" id="A0A9N7N5P5"/>
<keyword evidence="10" id="KW-1185">Reference proteome</keyword>
<dbReference type="PROSITE" id="PS51294">
    <property type="entry name" value="HTH_MYB"/>
    <property type="match status" value="1"/>
</dbReference>
<dbReference type="GO" id="GO:0043565">
    <property type="term" value="F:sequence-specific DNA binding"/>
    <property type="evidence" value="ECO:0007669"/>
    <property type="project" value="InterPro"/>
</dbReference>
<reference evidence="9" key="1">
    <citation type="submission" date="2019-12" db="EMBL/GenBank/DDBJ databases">
        <authorList>
            <person name="Scholes J."/>
        </authorList>
    </citation>
    <scope>NUCLEOTIDE SEQUENCE</scope>
</reference>
<evidence type="ECO:0000256" key="6">
    <source>
        <dbReference type="ARBA" id="ARBA00023242"/>
    </source>
</evidence>
<accession>A0A9N7N5P5</accession>